<dbReference type="Gene3D" id="3.40.228.10">
    <property type="entry name" value="Dimethylsulfoxide Reductase, domain 2"/>
    <property type="match status" value="1"/>
</dbReference>
<dbReference type="AlphaFoldDB" id="A0A379WYY4"/>
<keyword evidence="2" id="KW-0479">Metal-binding</keyword>
<dbReference type="Pfam" id="PF00384">
    <property type="entry name" value="Molybdopterin"/>
    <property type="match status" value="1"/>
</dbReference>
<sequence>MLNYAVEGMMSSLGYTTRFAGTPCWPAGIDAQNYDMGDMWCNDPEDMVKAKYIIIWGANPAWCSMHSMKYIYQAREKGAKVVVIDPLLSQTAAKPISTCAYGLAQTARWRWDGASSGG</sequence>
<evidence type="ECO:0000313" key="5">
    <source>
        <dbReference type="Proteomes" id="UP000254712"/>
    </source>
</evidence>
<name>A0A379WYY4_SALET</name>
<dbReference type="GO" id="GO:0051536">
    <property type="term" value="F:iron-sulfur cluster binding"/>
    <property type="evidence" value="ECO:0007669"/>
    <property type="project" value="UniProtKB-KW"/>
</dbReference>
<organism evidence="4 5">
    <name type="scientific">Salmonella enterica I</name>
    <dbReference type="NCBI Taxonomy" id="59201"/>
    <lineage>
        <taxon>Bacteria</taxon>
        <taxon>Pseudomonadati</taxon>
        <taxon>Pseudomonadota</taxon>
        <taxon>Gammaproteobacteria</taxon>
        <taxon>Enterobacterales</taxon>
        <taxon>Enterobacteriaceae</taxon>
        <taxon>Salmonella</taxon>
    </lineage>
</organism>
<dbReference type="SUPFAM" id="SSF53706">
    <property type="entry name" value="Formate dehydrogenase/DMSO reductase, domains 1-3"/>
    <property type="match status" value="1"/>
</dbReference>
<dbReference type="GO" id="GO:0016491">
    <property type="term" value="F:oxidoreductase activity"/>
    <property type="evidence" value="ECO:0007669"/>
    <property type="project" value="InterPro"/>
</dbReference>
<keyword evidence="2" id="KW-0411">Iron-sulfur</keyword>
<keyword evidence="1" id="KW-0408">Iron</keyword>
<gene>
    <name evidence="4" type="ORF">NCTC8261_05202</name>
</gene>
<dbReference type="InterPro" id="IPR006656">
    <property type="entry name" value="Mopterin_OxRdtase"/>
</dbReference>
<dbReference type="PANTHER" id="PTHR43742">
    <property type="entry name" value="TRIMETHYLAMINE-N-OXIDE REDUCTASE"/>
    <property type="match status" value="1"/>
</dbReference>
<dbReference type="EMBL" id="UGXT01000002">
    <property type="protein sequence ID" value="SUH38858.1"/>
    <property type="molecule type" value="Genomic_DNA"/>
</dbReference>
<proteinExistence type="predicted"/>
<dbReference type="Proteomes" id="UP000254712">
    <property type="component" value="Unassembled WGS sequence"/>
</dbReference>
<protein>
    <submittedName>
        <fullName evidence="4">Molybdopterin-containing oxidoreductase catalytic subunit</fullName>
    </submittedName>
</protein>
<dbReference type="Gene3D" id="3.40.50.740">
    <property type="match status" value="1"/>
</dbReference>
<feature type="domain" description="Molybdopterin oxidoreductase" evidence="3">
    <location>
        <begin position="9"/>
        <end position="91"/>
    </location>
</feature>
<evidence type="ECO:0000313" key="4">
    <source>
        <dbReference type="EMBL" id="SUH38858.1"/>
    </source>
</evidence>
<evidence type="ECO:0000256" key="2">
    <source>
        <dbReference type="ARBA" id="ARBA00023014"/>
    </source>
</evidence>
<evidence type="ECO:0000256" key="1">
    <source>
        <dbReference type="ARBA" id="ARBA00023004"/>
    </source>
</evidence>
<dbReference type="InterPro" id="IPR050612">
    <property type="entry name" value="Prok_Mopterin_Oxidored"/>
</dbReference>
<reference evidence="4 5" key="1">
    <citation type="submission" date="2018-06" db="EMBL/GenBank/DDBJ databases">
        <authorList>
            <consortium name="Pathogen Informatics"/>
            <person name="Doyle S."/>
        </authorList>
    </citation>
    <scope>NUCLEOTIDE SEQUENCE [LARGE SCALE GENOMIC DNA]</scope>
    <source>
        <strain evidence="4 5">NCTC8261</strain>
    </source>
</reference>
<evidence type="ECO:0000259" key="3">
    <source>
        <dbReference type="Pfam" id="PF00384"/>
    </source>
</evidence>
<dbReference type="PANTHER" id="PTHR43742:SF6">
    <property type="entry name" value="OXIDOREDUCTASE YYAE-RELATED"/>
    <property type="match status" value="1"/>
</dbReference>
<accession>A0A379WYY4</accession>